<reference evidence="2" key="1">
    <citation type="journal article" date="2020" name="Nat. Commun.">
        <title>Large-scale genome sequencing of mycorrhizal fungi provides insights into the early evolution of symbiotic traits.</title>
        <authorList>
            <person name="Miyauchi S."/>
            <person name="Kiss E."/>
            <person name="Kuo A."/>
            <person name="Drula E."/>
            <person name="Kohler A."/>
            <person name="Sanchez-Garcia M."/>
            <person name="Morin E."/>
            <person name="Andreopoulos B."/>
            <person name="Barry K.W."/>
            <person name="Bonito G."/>
            <person name="Buee M."/>
            <person name="Carver A."/>
            <person name="Chen C."/>
            <person name="Cichocki N."/>
            <person name="Clum A."/>
            <person name="Culley D."/>
            <person name="Crous P.W."/>
            <person name="Fauchery L."/>
            <person name="Girlanda M."/>
            <person name="Hayes R.D."/>
            <person name="Keri Z."/>
            <person name="LaButti K."/>
            <person name="Lipzen A."/>
            <person name="Lombard V."/>
            <person name="Magnuson J."/>
            <person name="Maillard F."/>
            <person name="Murat C."/>
            <person name="Nolan M."/>
            <person name="Ohm R.A."/>
            <person name="Pangilinan J."/>
            <person name="Pereira M.F."/>
            <person name="Perotto S."/>
            <person name="Peter M."/>
            <person name="Pfister S."/>
            <person name="Riley R."/>
            <person name="Sitrit Y."/>
            <person name="Stielow J.B."/>
            <person name="Szollosi G."/>
            <person name="Zifcakova L."/>
            <person name="Stursova M."/>
            <person name="Spatafora J.W."/>
            <person name="Tedersoo L."/>
            <person name="Vaario L.M."/>
            <person name="Yamada A."/>
            <person name="Yan M."/>
            <person name="Wang P."/>
            <person name="Xu J."/>
            <person name="Bruns T."/>
            <person name="Baldrian P."/>
            <person name="Vilgalys R."/>
            <person name="Dunand C."/>
            <person name="Henrissat B."/>
            <person name="Grigoriev I.V."/>
            <person name="Hibbett D."/>
            <person name="Nagy L.G."/>
            <person name="Martin F.M."/>
        </authorList>
    </citation>
    <scope>NUCLEOTIDE SEQUENCE</scope>
    <source>
        <strain evidence="2">UH-Tt-Lm1</strain>
    </source>
</reference>
<organism evidence="2 3">
    <name type="scientific">Thelephora terrestris</name>
    <dbReference type="NCBI Taxonomy" id="56493"/>
    <lineage>
        <taxon>Eukaryota</taxon>
        <taxon>Fungi</taxon>
        <taxon>Dikarya</taxon>
        <taxon>Basidiomycota</taxon>
        <taxon>Agaricomycotina</taxon>
        <taxon>Agaricomycetes</taxon>
        <taxon>Thelephorales</taxon>
        <taxon>Thelephoraceae</taxon>
        <taxon>Thelephora</taxon>
    </lineage>
</organism>
<gene>
    <name evidence="2" type="ORF">BJ322DRAFT_1109780</name>
</gene>
<evidence type="ECO:0000313" key="2">
    <source>
        <dbReference type="EMBL" id="KAF9783930.1"/>
    </source>
</evidence>
<feature type="region of interest" description="Disordered" evidence="1">
    <location>
        <begin position="794"/>
        <end position="817"/>
    </location>
</feature>
<dbReference type="Pfam" id="PF18759">
    <property type="entry name" value="Plavaka"/>
    <property type="match status" value="1"/>
</dbReference>
<feature type="compositionally biased region" description="Acidic residues" evidence="1">
    <location>
        <begin position="1227"/>
        <end position="1237"/>
    </location>
</feature>
<sequence length="1261" mass="142674">MSKVLTERKDISLPPKRTSTMLVCPAEGCNFKAKGDRALTTHVGKCKIAKLGLASVGKEVKRREDDYQQAKRRKISSSEHLEIVPEAVEPADVDLEGGGQTAAPPPPINAPPLLTDATLLSTGRYGRIRRLPTRYQDTDLGLSHLPSFKTQKRQMEEEEAIVEADKHQRQASSTPPVSPTPPVELKKFMTEADEFGRFRIYHRHPVSELSNVPVPDHNDFIDSGETHQACADNLASGLRMPIVFITGLSNLVGLFLNTTVALLIQWFCSGTGQKSMADAQRLIDDVILHEDFEAEELRGVKLANELKKLDAFESSLEGQGWNKANIKISVPCPKEKVAEVDAVEFEIEGLLYRDLTAVIKNACQDEATAGFFHTAPFEERWKPTDDAPSIRLYGEAYTSDEMITAYQEVQNIPPHPDYPEAESIVVELAPYSDATMLAQFGTASLWPVYVYFGNLSKYIRCQPSSHAAHHTAYFPSLPDSFSDWYREKFGIVPSDATITHCKRELIQALWLLILSAPDFVQAYQFGIFICFADQVIRRVFPRFFAYMADYPEKREYIRGLGTMVDRQRRAKVRKCNERYRASVETAREIIYKKGYTVNSMAVNRVIGSESFTPTRSAFISALDKFGLEFFSLFVVDLMHEFELGVWKAVLTHLLRILYTQGAGVIAEFDRRVGLLINQPLPPVYVGRFRQVPTFGLDTIRKFSNNVSAMKKLAARDFEDILQCIIPVIGGLLPRKHEKVILDLVFTLSTWHAYAKLRLHTDHTLTSFDVLTKPLGSALRHFGAKFSDNFDTKELPKEAEARKRQAATGKSKRKASSGTRRFNLSTYKLHALGDYANTIRQRGTTDSYSTQMGECEHRRVKRFYARTNHRLVARSISNQEARRRLIRRLTEVKRGTSGPADEAIPCVSSASSYVISKPWKKSKNARIWMTDQESDPLFEDFTWNLKRHALSRLLVQEDVPSSEDILDTDIDKGGKISIHKTLRINYTAYDLQRHSDTINVRTRPDIMVVSPEGDHSHPYRYGRLIDIFTVPIHYKGKKTLISGSRRQELQVLWVRWFERDPTYKDGFSHLRIPRLQFVDPQGDVMTEWHGFISPSDVLRATHIIPAFEYDLADPQPCPEGSHAVRFLEDDWNYYHVNIFVDRDMFMRYRGGGVGHLYMRAIEAWLTETGWGADDSLMSTLSDSGSGSEDGEHDEGKDSGDSHEDNSEGDSQDEASNEGDTSSNHTTDSDADYSSDMDPDILHETDGDDNEDTLDGEYGFTGL</sequence>
<keyword evidence="3" id="KW-1185">Reference proteome</keyword>
<dbReference type="Proteomes" id="UP000736335">
    <property type="component" value="Unassembled WGS sequence"/>
</dbReference>
<name>A0A9P6L5V0_9AGAM</name>
<feature type="compositionally biased region" description="Low complexity" evidence="1">
    <location>
        <begin position="1175"/>
        <end position="1185"/>
    </location>
</feature>
<dbReference type="AlphaFoldDB" id="A0A9P6L5V0"/>
<feature type="compositionally biased region" description="Acidic residues" evidence="1">
    <location>
        <begin position="1205"/>
        <end position="1215"/>
    </location>
</feature>
<protein>
    <submittedName>
        <fullName evidence="2">Uncharacterized protein</fullName>
    </submittedName>
</protein>
<feature type="compositionally biased region" description="Acidic residues" evidence="1">
    <location>
        <begin position="1244"/>
        <end position="1253"/>
    </location>
</feature>
<reference evidence="2" key="2">
    <citation type="submission" date="2020-11" db="EMBL/GenBank/DDBJ databases">
        <authorList>
            <consortium name="DOE Joint Genome Institute"/>
            <person name="Kuo A."/>
            <person name="Miyauchi S."/>
            <person name="Kiss E."/>
            <person name="Drula E."/>
            <person name="Kohler A."/>
            <person name="Sanchez-Garcia M."/>
            <person name="Andreopoulos B."/>
            <person name="Barry K.W."/>
            <person name="Bonito G."/>
            <person name="Buee M."/>
            <person name="Carver A."/>
            <person name="Chen C."/>
            <person name="Cichocki N."/>
            <person name="Clum A."/>
            <person name="Culley D."/>
            <person name="Crous P.W."/>
            <person name="Fauchery L."/>
            <person name="Girlanda M."/>
            <person name="Hayes R."/>
            <person name="Keri Z."/>
            <person name="Labutti K."/>
            <person name="Lipzen A."/>
            <person name="Lombard V."/>
            <person name="Magnuson J."/>
            <person name="Maillard F."/>
            <person name="Morin E."/>
            <person name="Murat C."/>
            <person name="Nolan M."/>
            <person name="Ohm R."/>
            <person name="Pangilinan J."/>
            <person name="Pereira M."/>
            <person name="Perotto S."/>
            <person name="Peter M."/>
            <person name="Riley R."/>
            <person name="Sitrit Y."/>
            <person name="Stielow B."/>
            <person name="Szollosi G."/>
            <person name="Zifcakova L."/>
            <person name="Stursova M."/>
            <person name="Spatafora J.W."/>
            <person name="Tedersoo L."/>
            <person name="Vaario L.-M."/>
            <person name="Yamada A."/>
            <person name="Yan M."/>
            <person name="Wang P."/>
            <person name="Xu J."/>
            <person name="Bruns T."/>
            <person name="Baldrian P."/>
            <person name="Vilgalys R."/>
            <person name="Henrissat B."/>
            <person name="Grigoriev I.V."/>
            <person name="Hibbett D."/>
            <person name="Nagy L.G."/>
            <person name="Martin F.M."/>
        </authorList>
    </citation>
    <scope>NUCLEOTIDE SEQUENCE</scope>
    <source>
        <strain evidence="2">UH-Tt-Lm1</strain>
    </source>
</reference>
<accession>A0A9P6L5V0</accession>
<feature type="compositionally biased region" description="Basic and acidic residues" evidence="1">
    <location>
        <begin position="1192"/>
        <end position="1204"/>
    </location>
</feature>
<evidence type="ECO:0000313" key="3">
    <source>
        <dbReference type="Proteomes" id="UP000736335"/>
    </source>
</evidence>
<dbReference type="EMBL" id="WIUZ02000009">
    <property type="protein sequence ID" value="KAF9783930.1"/>
    <property type="molecule type" value="Genomic_DNA"/>
</dbReference>
<dbReference type="InterPro" id="IPR041078">
    <property type="entry name" value="Plavaka"/>
</dbReference>
<comment type="caution">
    <text evidence="2">The sequence shown here is derived from an EMBL/GenBank/DDBJ whole genome shotgun (WGS) entry which is preliminary data.</text>
</comment>
<dbReference type="OrthoDB" id="2687259at2759"/>
<feature type="region of interest" description="Disordered" evidence="1">
    <location>
        <begin position="1175"/>
        <end position="1261"/>
    </location>
</feature>
<evidence type="ECO:0000256" key="1">
    <source>
        <dbReference type="SAM" id="MobiDB-lite"/>
    </source>
</evidence>
<proteinExistence type="predicted"/>